<dbReference type="AlphaFoldDB" id="E4V5J8"/>
<accession>E4V5J8</accession>
<gene>
    <name evidence="2" type="ORF">MGYG_08384</name>
</gene>
<feature type="region of interest" description="Disordered" evidence="1">
    <location>
        <begin position="45"/>
        <end position="64"/>
    </location>
</feature>
<evidence type="ECO:0000313" key="2">
    <source>
        <dbReference type="EMBL" id="EFR05373.1"/>
    </source>
</evidence>
<protein>
    <submittedName>
        <fullName evidence="2">Uncharacterized protein</fullName>
    </submittedName>
</protein>
<evidence type="ECO:0000313" key="3">
    <source>
        <dbReference type="Proteomes" id="UP000002669"/>
    </source>
</evidence>
<proteinExistence type="predicted"/>
<dbReference type="HOGENOM" id="CLU_2867238_0_0_1"/>
<name>E4V5J8_ARTGP</name>
<evidence type="ECO:0000256" key="1">
    <source>
        <dbReference type="SAM" id="MobiDB-lite"/>
    </source>
</evidence>
<dbReference type="InParanoid" id="E4V5J8"/>
<dbReference type="Proteomes" id="UP000002669">
    <property type="component" value="Unassembled WGS sequence"/>
</dbReference>
<dbReference type="RefSeq" id="XP_003169480.1">
    <property type="nucleotide sequence ID" value="XM_003169432.1"/>
</dbReference>
<sequence length="64" mass="7235">MRTGHGMACSFLLSPEQVSMATRPESPERYRVLRRRAAGRISQYLGRPANSGRRAELSKQEQVC</sequence>
<reference evidence="3" key="1">
    <citation type="journal article" date="2012" name="MBio">
        <title>Comparative genome analysis of Trichophyton rubrum and related dermatophytes reveals candidate genes involved in infection.</title>
        <authorList>
            <person name="Martinez D.A."/>
            <person name="Oliver B.G."/>
            <person name="Graeser Y."/>
            <person name="Goldberg J.M."/>
            <person name="Li W."/>
            <person name="Martinez-Rossi N.M."/>
            <person name="Monod M."/>
            <person name="Shelest E."/>
            <person name="Barton R.C."/>
            <person name="Birch E."/>
            <person name="Brakhage A.A."/>
            <person name="Chen Z."/>
            <person name="Gurr S.J."/>
            <person name="Heiman D."/>
            <person name="Heitman J."/>
            <person name="Kosti I."/>
            <person name="Rossi A."/>
            <person name="Saif S."/>
            <person name="Samalova M."/>
            <person name="Saunders C.W."/>
            <person name="Shea T."/>
            <person name="Summerbell R.C."/>
            <person name="Xu J."/>
            <person name="Young S."/>
            <person name="Zeng Q."/>
            <person name="Birren B.W."/>
            <person name="Cuomo C.A."/>
            <person name="White T.C."/>
        </authorList>
    </citation>
    <scope>NUCLEOTIDE SEQUENCE [LARGE SCALE GENOMIC DNA]</scope>
    <source>
        <strain evidence="3">ATCC MYA-4604 / CBS 118893</strain>
    </source>
</reference>
<dbReference type="EMBL" id="DS989830">
    <property type="protein sequence ID" value="EFR05373.1"/>
    <property type="molecule type" value="Genomic_DNA"/>
</dbReference>
<organism evidence="3">
    <name type="scientific">Arthroderma gypseum (strain ATCC MYA-4604 / CBS 118893)</name>
    <name type="common">Microsporum gypseum</name>
    <dbReference type="NCBI Taxonomy" id="535722"/>
    <lineage>
        <taxon>Eukaryota</taxon>
        <taxon>Fungi</taxon>
        <taxon>Dikarya</taxon>
        <taxon>Ascomycota</taxon>
        <taxon>Pezizomycotina</taxon>
        <taxon>Eurotiomycetes</taxon>
        <taxon>Eurotiomycetidae</taxon>
        <taxon>Onygenales</taxon>
        <taxon>Arthrodermataceae</taxon>
        <taxon>Nannizzia</taxon>
    </lineage>
</organism>
<keyword evidence="3" id="KW-1185">Reference proteome</keyword>
<dbReference type="VEuPathDB" id="FungiDB:MGYG_08384"/>
<feature type="compositionally biased region" description="Basic and acidic residues" evidence="1">
    <location>
        <begin position="53"/>
        <end position="64"/>
    </location>
</feature>
<dbReference type="GeneID" id="10024710"/>